<proteinExistence type="predicted"/>
<protein>
    <submittedName>
        <fullName evidence="1">Uncharacterized protein</fullName>
    </submittedName>
</protein>
<comment type="caution">
    <text evidence="1">The sequence shown here is derived from an EMBL/GenBank/DDBJ whole genome shotgun (WGS) entry which is preliminary data.</text>
</comment>
<evidence type="ECO:0000313" key="1">
    <source>
        <dbReference type="EMBL" id="KAK8407094.1"/>
    </source>
</evidence>
<keyword evidence="2" id="KW-1185">Reference proteome</keyword>
<gene>
    <name evidence="1" type="ORF">O3P69_002018</name>
</gene>
<dbReference type="Proteomes" id="UP001487740">
    <property type="component" value="Unassembled WGS sequence"/>
</dbReference>
<evidence type="ECO:0000313" key="2">
    <source>
        <dbReference type="Proteomes" id="UP001487740"/>
    </source>
</evidence>
<sequence length="76" mass="8498">MIKRGRLGGETFIPNIRGQRTSHLGACLSPHAQLDIFVPAVVTLTRFATGGREQLSSHQMFWSSMEAFSCYNFFSC</sequence>
<name>A0AAW0V4Z2_SCYPA</name>
<dbReference type="AlphaFoldDB" id="A0AAW0V4Z2"/>
<dbReference type="EMBL" id="JARAKH010000001">
    <property type="protein sequence ID" value="KAK8407094.1"/>
    <property type="molecule type" value="Genomic_DNA"/>
</dbReference>
<organism evidence="1 2">
    <name type="scientific">Scylla paramamosain</name>
    <name type="common">Mud crab</name>
    <dbReference type="NCBI Taxonomy" id="85552"/>
    <lineage>
        <taxon>Eukaryota</taxon>
        <taxon>Metazoa</taxon>
        <taxon>Ecdysozoa</taxon>
        <taxon>Arthropoda</taxon>
        <taxon>Crustacea</taxon>
        <taxon>Multicrustacea</taxon>
        <taxon>Malacostraca</taxon>
        <taxon>Eumalacostraca</taxon>
        <taxon>Eucarida</taxon>
        <taxon>Decapoda</taxon>
        <taxon>Pleocyemata</taxon>
        <taxon>Brachyura</taxon>
        <taxon>Eubrachyura</taxon>
        <taxon>Portunoidea</taxon>
        <taxon>Portunidae</taxon>
        <taxon>Portuninae</taxon>
        <taxon>Scylla</taxon>
    </lineage>
</organism>
<reference evidence="1 2" key="1">
    <citation type="submission" date="2023-03" db="EMBL/GenBank/DDBJ databases">
        <title>High-quality genome of Scylla paramamosain provides insights in environmental adaptation.</title>
        <authorList>
            <person name="Zhang L."/>
        </authorList>
    </citation>
    <scope>NUCLEOTIDE SEQUENCE [LARGE SCALE GENOMIC DNA]</scope>
    <source>
        <strain evidence="1">LZ_2023a</strain>
        <tissue evidence="1">Muscle</tissue>
    </source>
</reference>
<accession>A0AAW0V4Z2</accession>